<keyword evidence="8" id="KW-1185">Reference proteome</keyword>
<evidence type="ECO:0000256" key="5">
    <source>
        <dbReference type="ARBA" id="ARBA00023002"/>
    </source>
</evidence>
<dbReference type="GeneID" id="37012353"/>
<dbReference type="InterPro" id="IPR006076">
    <property type="entry name" value="FAD-dep_OxRdtase"/>
</dbReference>
<dbReference type="Proteomes" id="UP000245942">
    <property type="component" value="Unassembled WGS sequence"/>
</dbReference>
<dbReference type="STRING" id="1684307.A0A316UD96"/>
<evidence type="ECO:0000256" key="2">
    <source>
        <dbReference type="ARBA" id="ARBA00010989"/>
    </source>
</evidence>
<dbReference type="Gene3D" id="3.30.9.10">
    <property type="entry name" value="D-Amino Acid Oxidase, subunit A, domain 2"/>
    <property type="match status" value="1"/>
</dbReference>
<dbReference type="Pfam" id="PF01266">
    <property type="entry name" value="DAO"/>
    <property type="match status" value="1"/>
</dbReference>
<keyword evidence="5" id="KW-0560">Oxidoreductase</keyword>
<keyword evidence="4" id="KW-0274">FAD</keyword>
<dbReference type="InterPro" id="IPR036188">
    <property type="entry name" value="FAD/NAD-bd_sf"/>
</dbReference>
<reference evidence="7 8" key="1">
    <citation type="journal article" date="2018" name="Mol. Biol. Evol.">
        <title>Broad Genomic Sampling Reveals a Smut Pathogenic Ancestry of the Fungal Clade Ustilaginomycotina.</title>
        <authorList>
            <person name="Kijpornyongpan T."/>
            <person name="Mondo S.J."/>
            <person name="Barry K."/>
            <person name="Sandor L."/>
            <person name="Lee J."/>
            <person name="Lipzen A."/>
            <person name="Pangilinan J."/>
            <person name="LaButti K."/>
            <person name="Hainaut M."/>
            <person name="Henrissat B."/>
            <person name="Grigoriev I.V."/>
            <person name="Spatafora J.W."/>
            <person name="Aime M.C."/>
        </authorList>
    </citation>
    <scope>NUCLEOTIDE SEQUENCE [LARGE SCALE GENOMIC DNA]</scope>
    <source>
        <strain evidence="7 8">MCA 4718</strain>
    </source>
</reference>
<proteinExistence type="inferred from homology"/>
<dbReference type="SUPFAM" id="SSF51905">
    <property type="entry name" value="FAD/NAD(P)-binding domain"/>
    <property type="match status" value="1"/>
</dbReference>
<dbReference type="GO" id="GO:0004657">
    <property type="term" value="F:proline dehydrogenase activity"/>
    <property type="evidence" value="ECO:0007669"/>
    <property type="project" value="TreeGrafter"/>
</dbReference>
<evidence type="ECO:0000256" key="3">
    <source>
        <dbReference type="ARBA" id="ARBA00022630"/>
    </source>
</evidence>
<accession>A0A316UD96</accession>
<evidence type="ECO:0000256" key="4">
    <source>
        <dbReference type="ARBA" id="ARBA00022827"/>
    </source>
</evidence>
<organism evidence="7 8">
    <name type="scientific">Pseudomicrostroma glucosiphilum</name>
    <dbReference type="NCBI Taxonomy" id="1684307"/>
    <lineage>
        <taxon>Eukaryota</taxon>
        <taxon>Fungi</taxon>
        <taxon>Dikarya</taxon>
        <taxon>Basidiomycota</taxon>
        <taxon>Ustilaginomycotina</taxon>
        <taxon>Exobasidiomycetes</taxon>
        <taxon>Microstromatales</taxon>
        <taxon>Microstromatales incertae sedis</taxon>
        <taxon>Pseudomicrostroma</taxon>
    </lineage>
</organism>
<protein>
    <submittedName>
        <fullName evidence="7">FAD dependent oxidoreductase</fullName>
    </submittedName>
</protein>
<comment type="cofactor">
    <cofactor evidence="1">
        <name>FAD</name>
        <dbReference type="ChEBI" id="CHEBI:57692"/>
    </cofactor>
</comment>
<comment type="similarity">
    <text evidence="2">Belongs to the MSOX/MTOX family.</text>
</comment>
<dbReference type="GO" id="GO:0050660">
    <property type="term" value="F:flavin adenine dinucleotide binding"/>
    <property type="evidence" value="ECO:0007669"/>
    <property type="project" value="InterPro"/>
</dbReference>
<dbReference type="OrthoDB" id="2219495at2759"/>
<feature type="domain" description="FAD dependent oxidoreductase" evidence="6">
    <location>
        <begin position="18"/>
        <end position="459"/>
    </location>
</feature>
<dbReference type="InterPro" id="IPR045170">
    <property type="entry name" value="MTOX"/>
</dbReference>
<keyword evidence="3" id="KW-0285">Flavoprotein</keyword>
<dbReference type="Gene3D" id="3.50.50.60">
    <property type="entry name" value="FAD/NAD(P)-binding domain"/>
    <property type="match status" value="1"/>
</dbReference>
<dbReference type="RefSeq" id="XP_025349503.1">
    <property type="nucleotide sequence ID" value="XM_025490619.1"/>
</dbReference>
<evidence type="ECO:0000313" key="8">
    <source>
        <dbReference type="Proteomes" id="UP000245942"/>
    </source>
</evidence>
<evidence type="ECO:0000259" key="6">
    <source>
        <dbReference type="Pfam" id="PF01266"/>
    </source>
</evidence>
<dbReference type="GO" id="GO:0050031">
    <property type="term" value="F:L-pipecolate oxidase activity"/>
    <property type="evidence" value="ECO:0007669"/>
    <property type="project" value="TreeGrafter"/>
</dbReference>
<gene>
    <name evidence="7" type="ORF">BCV69DRAFT_257123</name>
</gene>
<dbReference type="EMBL" id="KZ819323">
    <property type="protein sequence ID" value="PWN22343.1"/>
    <property type="molecule type" value="Genomic_DNA"/>
</dbReference>
<evidence type="ECO:0000313" key="7">
    <source>
        <dbReference type="EMBL" id="PWN22343.1"/>
    </source>
</evidence>
<name>A0A316UD96_9BASI</name>
<dbReference type="GO" id="GO:0008115">
    <property type="term" value="F:sarcosine oxidase activity"/>
    <property type="evidence" value="ECO:0007669"/>
    <property type="project" value="TreeGrafter"/>
</dbReference>
<dbReference type="PANTHER" id="PTHR10961:SF46">
    <property type="entry name" value="PEROXISOMAL SARCOSINE OXIDASE"/>
    <property type="match status" value="1"/>
</dbReference>
<dbReference type="PANTHER" id="PTHR10961">
    <property type="entry name" value="PEROXISOMAL SARCOSINE OXIDASE"/>
    <property type="match status" value="1"/>
</dbReference>
<sequence length="519" mass="55061">MANSSSPSSSSSSAPQHIVVGAGVFGTSTALAAVQAGHGVTVLDRSSDGFVAPDGASSDLNKIIRADYSDPFYRVLGKGAISEWRTNPLYSPYYHEDGVFFYSGQDGDPTAAEFMKQGVHNAAIASDVHFERMAVGVQLPKVAHLLASEEEGKACFPPSLRNRVGGFMSKMGTGATSGYCNPRGGWAEARNATVAALQEAQRLGAQLVGNAEVSSLIRQDSKVVGVKTSDGRSFTTRNGGAVIICAGSWTTDLLLNSLLPPTLGKALGEPASTSGQTVITVKLGEEDRLAHKGAPVTFNIQTGFYTFAPDASGVLKAAIHGPGYSYPAPPCGVVGEACAYPSFSSSSSAPSTSTAPSPKGILGGRAMPFQPTIQTGKEERVPEGKDREMLQQLLEVYPGLEKYKETLQTRICWYSDTEDENWIIDGVPGQHPGEKVENLFIATGDSGHGFKFLPTIGKFILGRLPSSQRPASIPALTEEQSRFWSLEHHRRLKKEVAAAAAKVRKEIGDAATNNLRGRL</sequence>
<evidence type="ECO:0000256" key="1">
    <source>
        <dbReference type="ARBA" id="ARBA00001974"/>
    </source>
</evidence>
<dbReference type="AlphaFoldDB" id="A0A316UD96"/>